<dbReference type="PANTHER" id="PTHR30026">
    <property type="entry name" value="OUTER MEMBRANE PROTEIN TOLC"/>
    <property type="match status" value="1"/>
</dbReference>
<sequence>MTSHRMRPALLAVALALAGTGAWAETLDFRQCVTQALAQNPDMAVAQAQIKQAEAAVREAKGNRLPRVNLSLTATNTNDALNAFGLKLSQRNATFNDFGAGDFLNAMNTGTDPLPIAPDKLNHPSPVTNVNSRIEVLIPVYNGGMVTQYVKQAQAYVRAAQAGDAMARQQLTKNVLMAYQAVHAARAYVEVAKEGVAAAEEYVRITDRLHQQGMAVKSDLLSAQVNLEDVKLRQTEAANAEAMALDQLHLLLGRPLTDALDVAEPVMPGLLAGDVQSLRAQALENHFGLRALQAQTEAATASVEANRAAKQPQLNVMLRQDWNSETVGLDAASYTVAGVLSWTAFDGGASQAAVDRAEQVRAERAAKLRQAGDGIAYQVGEARRRAIEAEDKATARALAVDQAREAQRLVKKRYENGMGTLIELLSAQAQLDKARADLVSARYDQAVQRAELKLAVGVLDAEQL</sequence>
<comment type="subcellular location">
    <subcellularLocation>
        <location evidence="1">Cell outer membrane</location>
    </subcellularLocation>
</comment>
<reference evidence="9 10" key="1">
    <citation type="submission" date="2019-03" db="EMBL/GenBank/DDBJ databases">
        <title>Genome sequence of Thiobacillaceae bacterium LSR1, a sulfur-oxidizing bacterium isolated from freshwater sediment.</title>
        <authorList>
            <person name="Li S."/>
        </authorList>
    </citation>
    <scope>NUCLEOTIDE SEQUENCE [LARGE SCALE GENOMIC DNA]</scope>
    <source>
        <strain evidence="9 10">LSR1</strain>
    </source>
</reference>
<keyword evidence="6" id="KW-0472">Membrane</keyword>
<comment type="caution">
    <text evidence="9">The sequence shown here is derived from an EMBL/GenBank/DDBJ whole genome shotgun (WGS) entry which is preliminary data.</text>
</comment>
<protein>
    <submittedName>
        <fullName evidence="9">TolC family protein</fullName>
    </submittedName>
</protein>
<evidence type="ECO:0000256" key="4">
    <source>
        <dbReference type="ARBA" id="ARBA00022452"/>
    </source>
</evidence>
<evidence type="ECO:0000313" key="9">
    <source>
        <dbReference type="EMBL" id="TCJ12883.1"/>
    </source>
</evidence>
<evidence type="ECO:0000256" key="8">
    <source>
        <dbReference type="SAM" id="SignalP"/>
    </source>
</evidence>
<dbReference type="OrthoDB" id="13803at2"/>
<accession>A0A4R1B8X5</accession>
<evidence type="ECO:0000256" key="6">
    <source>
        <dbReference type="ARBA" id="ARBA00023136"/>
    </source>
</evidence>
<keyword evidence="3" id="KW-0813">Transport</keyword>
<dbReference type="InterPro" id="IPR003423">
    <property type="entry name" value="OMP_efflux"/>
</dbReference>
<feature type="chain" id="PRO_5021030784" evidence="8">
    <location>
        <begin position="25"/>
        <end position="464"/>
    </location>
</feature>
<dbReference type="GO" id="GO:1990281">
    <property type="term" value="C:efflux pump complex"/>
    <property type="evidence" value="ECO:0007669"/>
    <property type="project" value="TreeGrafter"/>
</dbReference>
<dbReference type="PANTHER" id="PTHR30026:SF21">
    <property type="entry name" value="SLR1270 PROTEIN"/>
    <property type="match status" value="1"/>
</dbReference>
<name>A0A4R1B8X5_9PROT</name>
<keyword evidence="7" id="KW-0998">Cell outer membrane</keyword>
<keyword evidence="5" id="KW-0812">Transmembrane</keyword>
<dbReference type="GO" id="GO:0009279">
    <property type="term" value="C:cell outer membrane"/>
    <property type="evidence" value="ECO:0007669"/>
    <property type="project" value="UniProtKB-SubCell"/>
</dbReference>
<organism evidence="9 10">
    <name type="scientific">Parasulfuritortus cantonensis</name>
    <dbReference type="NCBI Taxonomy" id="2528202"/>
    <lineage>
        <taxon>Bacteria</taxon>
        <taxon>Pseudomonadati</taxon>
        <taxon>Pseudomonadota</taxon>
        <taxon>Betaproteobacteria</taxon>
        <taxon>Nitrosomonadales</taxon>
        <taxon>Thiobacillaceae</taxon>
        <taxon>Parasulfuritortus</taxon>
    </lineage>
</organism>
<keyword evidence="8" id="KW-0732">Signal</keyword>
<dbReference type="AlphaFoldDB" id="A0A4R1B8X5"/>
<dbReference type="InterPro" id="IPR051906">
    <property type="entry name" value="TolC-like"/>
</dbReference>
<dbReference type="SUPFAM" id="SSF56954">
    <property type="entry name" value="Outer membrane efflux proteins (OEP)"/>
    <property type="match status" value="1"/>
</dbReference>
<keyword evidence="10" id="KW-1185">Reference proteome</keyword>
<feature type="signal peptide" evidence="8">
    <location>
        <begin position="1"/>
        <end position="24"/>
    </location>
</feature>
<evidence type="ECO:0000256" key="7">
    <source>
        <dbReference type="ARBA" id="ARBA00023237"/>
    </source>
</evidence>
<dbReference type="GO" id="GO:0015562">
    <property type="term" value="F:efflux transmembrane transporter activity"/>
    <property type="evidence" value="ECO:0007669"/>
    <property type="project" value="InterPro"/>
</dbReference>
<dbReference type="Proteomes" id="UP000295443">
    <property type="component" value="Unassembled WGS sequence"/>
</dbReference>
<dbReference type="Pfam" id="PF02321">
    <property type="entry name" value="OEP"/>
    <property type="match status" value="2"/>
</dbReference>
<evidence type="ECO:0000256" key="5">
    <source>
        <dbReference type="ARBA" id="ARBA00022692"/>
    </source>
</evidence>
<evidence type="ECO:0000256" key="2">
    <source>
        <dbReference type="ARBA" id="ARBA00007613"/>
    </source>
</evidence>
<proteinExistence type="inferred from homology"/>
<dbReference type="EMBL" id="SJZB01000042">
    <property type="protein sequence ID" value="TCJ12883.1"/>
    <property type="molecule type" value="Genomic_DNA"/>
</dbReference>
<evidence type="ECO:0000313" key="10">
    <source>
        <dbReference type="Proteomes" id="UP000295443"/>
    </source>
</evidence>
<evidence type="ECO:0000256" key="1">
    <source>
        <dbReference type="ARBA" id="ARBA00004442"/>
    </source>
</evidence>
<dbReference type="GO" id="GO:0015288">
    <property type="term" value="F:porin activity"/>
    <property type="evidence" value="ECO:0007669"/>
    <property type="project" value="TreeGrafter"/>
</dbReference>
<gene>
    <name evidence="9" type="ORF">EZJ19_11655</name>
</gene>
<comment type="similarity">
    <text evidence="2">Belongs to the outer membrane factor (OMF) (TC 1.B.17) family.</text>
</comment>
<evidence type="ECO:0000256" key="3">
    <source>
        <dbReference type="ARBA" id="ARBA00022448"/>
    </source>
</evidence>
<dbReference type="RefSeq" id="WP_131447764.1">
    <property type="nucleotide sequence ID" value="NZ_SJZB01000042.1"/>
</dbReference>
<keyword evidence="4" id="KW-1134">Transmembrane beta strand</keyword>
<dbReference type="Gene3D" id="1.20.1600.10">
    <property type="entry name" value="Outer membrane efflux proteins (OEP)"/>
    <property type="match status" value="1"/>
</dbReference>